<dbReference type="InterPro" id="IPR029058">
    <property type="entry name" value="AB_hydrolase_fold"/>
</dbReference>
<reference evidence="2 4" key="1">
    <citation type="submission" date="2017-08" db="EMBL/GenBank/DDBJ databases">
        <title>Draft Genome Sequence of the Marine Bacterium Oceanimonas baumannii ATCC 700832.</title>
        <authorList>
            <person name="Mcclelland W.D."/>
            <person name="Brennan M.A."/>
            <person name="Trachtenberg A.M."/>
            <person name="Maclea K.S."/>
        </authorList>
    </citation>
    <scope>NUCLEOTIDE SEQUENCE [LARGE SCALE GENOMIC DNA]</scope>
    <source>
        <strain evidence="2 4">ATCC 700832</strain>
    </source>
</reference>
<protein>
    <submittedName>
        <fullName evidence="2">Alpha/beta hydrolase</fullName>
    </submittedName>
    <submittedName>
        <fullName evidence="3">Chlorophyllase-like protein</fullName>
    </submittedName>
</protein>
<evidence type="ECO:0000256" key="1">
    <source>
        <dbReference type="SAM" id="SignalP"/>
    </source>
</evidence>
<dbReference type="OrthoDB" id="9814760at2"/>
<gene>
    <name evidence="2" type="ORF">B6S09_16850</name>
    <name evidence="3" type="ORF">LY04_03409</name>
</gene>
<keyword evidence="5" id="KW-1185">Reference proteome</keyword>
<dbReference type="GO" id="GO:0016787">
    <property type="term" value="F:hydrolase activity"/>
    <property type="evidence" value="ECO:0007669"/>
    <property type="project" value="UniProtKB-KW"/>
</dbReference>
<proteinExistence type="predicted"/>
<sequence>MRCVRGALAFFVFLSSMVHAEEVYDESRDRMIPVELSYPKAHAHCTSENKCPVAFLSAGYGVSHTDYAFLSSQLAGLGYLVVAIGHELPQDPPLSVKGNLYETRSENWQRGAVTLDFLKNKLQPRFQHYDFERLTLLGHSNGGDISAWLGNEAKPYIQTIITFDHRRVPLPRTASINILSVRGSDFPADQGVLPTEKELSVYGDCIVSIPESKHNDMSDHGPVWLKEKMSDIVTGYLNGASCDELRKLNG</sequence>
<keyword evidence="1" id="KW-0732">Signal</keyword>
<keyword evidence="2" id="KW-0378">Hydrolase</keyword>
<dbReference type="AlphaFoldDB" id="A0A235CB36"/>
<name>A0A235CB36_9GAMM</name>
<dbReference type="Proteomes" id="UP000243640">
    <property type="component" value="Unassembled WGS sequence"/>
</dbReference>
<evidence type="ECO:0000313" key="4">
    <source>
        <dbReference type="Proteomes" id="UP000243640"/>
    </source>
</evidence>
<dbReference type="Gene3D" id="3.40.50.1820">
    <property type="entry name" value="alpha/beta hydrolase"/>
    <property type="match status" value="1"/>
</dbReference>
<evidence type="ECO:0000313" key="3">
    <source>
        <dbReference type="EMBL" id="TDW55303.1"/>
    </source>
</evidence>
<dbReference type="SUPFAM" id="SSF53474">
    <property type="entry name" value="alpha/beta-Hydrolases"/>
    <property type="match status" value="1"/>
</dbReference>
<evidence type="ECO:0000313" key="5">
    <source>
        <dbReference type="Proteomes" id="UP000295058"/>
    </source>
</evidence>
<organism evidence="2 4">
    <name type="scientific">Oceanimonas baumannii</name>
    <dbReference type="NCBI Taxonomy" id="129578"/>
    <lineage>
        <taxon>Bacteria</taxon>
        <taxon>Pseudomonadati</taxon>
        <taxon>Pseudomonadota</taxon>
        <taxon>Gammaproteobacteria</taxon>
        <taxon>Aeromonadales</taxon>
        <taxon>Aeromonadaceae</taxon>
        <taxon>Oceanimonas</taxon>
    </lineage>
</organism>
<dbReference type="Proteomes" id="UP000295058">
    <property type="component" value="Unassembled WGS sequence"/>
</dbReference>
<reference evidence="3 5" key="2">
    <citation type="submission" date="2019-03" db="EMBL/GenBank/DDBJ databases">
        <title>Genomic Encyclopedia of Archaeal and Bacterial Type Strains, Phase II (KMG-II): from individual species to whole genera.</title>
        <authorList>
            <person name="Goeker M."/>
        </authorList>
    </citation>
    <scope>NUCLEOTIDE SEQUENCE [LARGE SCALE GENOMIC DNA]</scope>
    <source>
        <strain evidence="3 5">DSM 15594</strain>
    </source>
</reference>
<evidence type="ECO:0000313" key="2">
    <source>
        <dbReference type="EMBL" id="OYD21197.1"/>
    </source>
</evidence>
<dbReference type="EMBL" id="SODO01000019">
    <property type="protein sequence ID" value="TDW55303.1"/>
    <property type="molecule type" value="Genomic_DNA"/>
</dbReference>
<comment type="caution">
    <text evidence="2">The sequence shown here is derived from an EMBL/GenBank/DDBJ whole genome shotgun (WGS) entry which is preliminary data.</text>
</comment>
<feature type="signal peptide" evidence="1">
    <location>
        <begin position="1"/>
        <end position="20"/>
    </location>
</feature>
<feature type="chain" id="PRO_5012556809" evidence="1">
    <location>
        <begin position="21"/>
        <end position="250"/>
    </location>
</feature>
<accession>A0A235CB36</accession>
<dbReference type="EMBL" id="NQJF01000018">
    <property type="protein sequence ID" value="OYD21197.1"/>
    <property type="molecule type" value="Genomic_DNA"/>
</dbReference>
<dbReference type="RefSeq" id="WP_094279660.1">
    <property type="nucleotide sequence ID" value="NZ_NQJF01000018.1"/>
</dbReference>